<sequence>MHEFVTPGNALLESLFAAANKTSESRDGRSVGSYPDLQCLYWPVVPHRGDHITETDSLLRMCYRSAPPAARPYAITGMAVSFD</sequence>
<dbReference type="Proteomes" id="UP001501771">
    <property type="component" value="Unassembled WGS sequence"/>
</dbReference>
<accession>A0ABP5LTZ3</accession>
<evidence type="ECO:0000313" key="2">
    <source>
        <dbReference type="Proteomes" id="UP001501771"/>
    </source>
</evidence>
<organism evidence="1 2">
    <name type="scientific">Nocardioides koreensis</name>
    <dbReference type="NCBI Taxonomy" id="433651"/>
    <lineage>
        <taxon>Bacteria</taxon>
        <taxon>Bacillati</taxon>
        <taxon>Actinomycetota</taxon>
        <taxon>Actinomycetes</taxon>
        <taxon>Propionibacteriales</taxon>
        <taxon>Nocardioidaceae</taxon>
        <taxon>Nocardioides</taxon>
    </lineage>
</organism>
<keyword evidence="2" id="KW-1185">Reference proteome</keyword>
<reference evidence="2" key="1">
    <citation type="journal article" date="2019" name="Int. J. Syst. Evol. Microbiol.">
        <title>The Global Catalogue of Microorganisms (GCM) 10K type strain sequencing project: providing services to taxonomists for standard genome sequencing and annotation.</title>
        <authorList>
            <consortium name="The Broad Institute Genomics Platform"/>
            <consortium name="The Broad Institute Genome Sequencing Center for Infectious Disease"/>
            <person name="Wu L."/>
            <person name="Ma J."/>
        </authorList>
    </citation>
    <scope>NUCLEOTIDE SEQUENCE [LARGE SCALE GENOMIC DNA]</scope>
    <source>
        <strain evidence="2">JCM 16022</strain>
    </source>
</reference>
<proteinExistence type="predicted"/>
<evidence type="ECO:0000313" key="1">
    <source>
        <dbReference type="EMBL" id="GAA2153891.1"/>
    </source>
</evidence>
<dbReference type="EMBL" id="BAAAQR010000014">
    <property type="protein sequence ID" value="GAA2153891.1"/>
    <property type="molecule type" value="Genomic_DNA"/>
</dbReference>
<protein>
    <submittedName>
        <fullName evidence="1">Uncharacterized protein</fullName>
    </submittedName>
</protein>
<name>A0ABP5LTZ3_9ACTN</name>
<comment type="caution">
    <text evidence="1">The sequence shown here is derived from an EMBL/GenBank/DDBJ whole genome shotgun (WGS) entry which is preliminary data.</text>
</comment>
<gene>
    <name evidence="1" type="ORF">GCM10009844_39000</name>
</gene>